<accession>A0A1W0CRI3</accession>
<dbReference type="SUPFAM" id="SSF52499">
    <property type="entry name" value="Isochorismatase-like hydrolases"/>
    <property type="match status" value="1"/>
</dbReference>
<dbReference type="Gene3D" id="3.40.50.850">
    <property type="entry name" value="Isochorismatase-like"/>
    <property type="match status" value="1"/>
</dbReference>
<dbReference type="Pfam" id="PF00857">
    <property type="entry name" value="Isochorismatase"/>
    <property type="match status" value="1"/>
</dbReference>
<sequence>MKTALLIIDVQSGMFDHEPRADQADAVIARLNQLAAAARAAGTPVVWVQHERASPPLTHGSAEWRLARGLDAQPDDHYLRKTTPDSFLRTGLHEQLQQWGVGQLVIAGYASEFCIDTTTRSAAAHGYAIILVSDAHTTHDKDHASAAQIRAHENATLPKLGSFGVPILLRAAAEIAFPANA</sequence>
<organism evidence="3 4">
    <name type="scientific">Chromobacterium haemolyticum</name>
    <dbReference type="NCBI Taxonomy" id="394935"/>
    <lineage>
        <taxon>Bacteria</taxon>
        <taxon>Pseudomonadati</taxon>
        <taxon>Pseudomonadota</taxon>
        <taxon>Betaproteobacteria</taxon>
        <taxon>Neisseriales</taxon>
        <taxon>Chromobacteriaceae</taxon>
        <taxon>Chromobacterium</taxon>
    </lineage>
</organism>
<dbReference type="GO" id="GO:0016787">
    <property type="term" value="F:hydrolase activity"/>
    <property type="evidence" value="ECO:0007669"/>
    <property type="project" value="UniProtKB-KW"/>
</dbReference>
<evidence type="ECO:0000256" key="1">
    <source>
        <dbReference type="ARBA" id="ARBA00022801"/>
    </source>
</evidence>
<dbReference type="EMBL" id="MUKV01000019">
    <property type="protein sequence ID" value="OQS37339.1"/>
    <property type="molecule type" value="Genomic_DNA"/>
</dbReference>
<evidence type="ECO:0000313" key="3">
    <source>
        <dbReference type="EMBL" id="OQS37339.1"/>
    </source>
</evidence>
<dbReference type="InterPro" id="IPR000868">
    <property type="entry name" value="Isochorismatase-like_dom"/>
</dbReference>
<dbReference type="InterPro" id="IPR050272">
    <property type="entry name" value="Isochorismatase-like_hydrls"/>
</dbReference>
<evidence type="ECO:0000259" key="2">
    <source>
        <dbReference type="Pfam" id="PF00857"/>
    </source>
</evidence>
<dbReference type="AlphaFoldDB" id="A0A1W0CRI3"/>
<evidence type="ECO:0000313" key="4">
    <source>
        <dbReference type="Proteomes" id="UP000192721"/>
    </source>
</evidence>
<dbReference type="RefSeq" id="WP_081555986.1">
    <property type="nucleotide sequence ID" value="NZ_MUKV01000019.1"/>
</dbReference>
<protein>
    <submittedName>
        <fullName evidence="3">Cysteine hydrolase</fullName>
    </submittedName>
</protein>
<name>A0A1W0CRI3_9NEIS</name>
<proteinExistence type="predicted"/>
<gene>
    <name evidence="3" type="ORF">B0T45_14640</name>
</gene>
<comment type="caution">
    <text evidence="3">The sequence shown here is derived from an EMBL/GenBank/DDBJ whole genome shotgun (WGS) entry which is preliminary data.</text>
</comment>
<keyword evidence="1 3" id="KW-0378">Hydrolase</keyword>
<dbReference type="Proteomes" id="UP000192721">
    <property type="component" value="Unassembled WGS sequence"/>
</dbReference>
<dbReference type="PANTHER" id="PTHR43540:SF14">
    <property type="entry name" value="ISOCHORISMATASE"/>
    <property type="match status" value="1"/>
</dbReference>
<dbReference type="CDD" id="cd01014">
    <property type="entry name" value="nicotinamidase_related"/>
    <property type="match status" value="1"/>
</dbReference>
<dbReference type="PANTHER" id="PTHR43540">
    <property type="entry name" value="PEROXYUREIDOACRYLATE/UREIDOACRYLATE AMIDOHYDROLASE-RELATED"/>
    <property type="match status" value="1"/>
</dbReference>
<feature type="domain" description="Isochorismatase-like" evidence="2">
    <location>
        <begin position="3"/>
        <end position="148"/>
    </location>
</feature>
<dbReference type="InterPro" id="IPR036380">
    <property type="entry name" value="Isochorismatase-like_sf"/>
</dbReference>
<reference evidence="3 4" key="1">
    <citation type="submission" date="2017-02" db="EMBL/GenBank/DDBJ databases">
        <title>Chromobacterium haemolyticum H5244.</title>
        <authorList>
            <person name="Gulvik C.A."/>
        </authorList>
    </citation>
    <scope>NUCLEOTIDE SEQUENCE [LARGE SCALE GENOMIC DNA]</scope>
    <source>
        <strain evidence="3 4">H5244</strain>
    </source>
</reference>